<dbReference type="UniPathway" id="UPA00078">
    <property type="reaction ID" value="UER00161"/>
</dbReference>
<organism evidence="9 10">
    <name type="scientific">Nitrososphaera viennensis EN76</name>
    <dbReference type="NCBI Taxonomy" id="926571"/>
    <lineage>
        <taxon>Archaea</taxon>
        <taxon>Nitrososphaerota</taxon>
        <taxon>Nitrososphaeria</taxon>
        <taxon>Nitrososphaerales</taxon>
        <taxon>Nitrososphaeraceae</taxon>
        <taxon>Nitrososphaera</taxon>
    </lineage>
</organism>
<dbReference type="CDD" id="cd03109">
    <property type="entry name" value="DTBS"/>
    <property type="match status" value="1"/>
</dbReference>
<evidence type="ECO:0000256" key="5">
    <source>
        <dbReference type="ARBA" id="ARBA00022756"/>
    </source>
</evidence>
<comment type="caution">
    <text evidence="8">Lacks conserved residue(s) required for the propagation of feature annotation.</text>
</comment>
<name>A0A060HD71_9ARCH</name>
<keyword evidence="6 8" id="KW-0067">ATP-binding</keyword>
<keyword evidence="7 8" id="KW-0460">Magnesium</keyword>
<dbReference type="KEGG" id="nvn:NVIE_004890"/>
<dbReference type="Proteomes" id="UP000027093">
    <property type="component" value="Chromosome"/>
</dbReference>
<evidence type="ECO:0000256" key="8">
    <source>
        <dbReference type="HAMAP-Rule" id="MF_00336"/>
    </source>
</evidence>
<dbReference type="GO" id="GO:0005524">
    <property type="term" value="F:ATP binding"/>
    <property type="evidence" value="ECO:0007669"/>
    <property type="project" value="UniProtKB-UniRule"/>
</dbReference>
<proteinExistence type="inferred from homology"/>
<dbReference type="AlphaFoldDB" id="A0A060HD71"/>
<dbReference type="GO" id="GO:0009102">
    <property type="term" value="P:biotin biosynthetic process"/>
    <property type="evidence" value="ECO:0007669"/>
    <property type="project" value="UniProtKB-UniRule"/>
</dbReference>
<dbReference type="PANTHER" id="PTHR43210:SF5">
    <property type="entry name" value="DETHIOBIOTIN SYNTHETASE"/>
    <property type="match status" value="1"/>
</dbReference>
<evidence type="ECO:0000256" key="1">
    <source>
        <dbReference type="ARBA" id="ARBA00022490"/>
    </source>
</evidence>
<feature type="binding site" evidence="8">
    <location>
        <position position="41"/>
    </location>
    <ligand>
        <name>substrate</name>
    </ligand>
</feature>
<dbReference type="HAMAP" id="MF_00336">
    <property type="entry name" value="BioD"/>
    <property type="match status" value="1"/>
</dbReference>
<dbReference type="STRING" id="926571.NVIE_004890"/>
<evidence type="ECO:0000256" key="7">
    <source>
        <dbReference type="ARBA" id="ARBA00022842"/>
    </source>
</evidence>
<feature type="binding site" evidence="8">
    <location>
        <begin position="176"/>
        <end position="177"/>
    </location>
    <ligand>
        <name>ATP</name>
        <dbReference type="ChEBI" id="CHEBI:30616"/>
    </ligand>
</feature>
<dbReference type="RefSeq" id="WP_075053853.1">
    <property type="nucleotide sequence ID" value="NZ_CP007536.1"/>
</dbReference>
<dbReference type="FunFam" id="3.40.50.300:FF:000292">
    <property type="entry name" value="ATP-dependent dethiobiotin synthetase BioD"/>
    <property type="match status" value="1"/>
</dbReference>
<dbReference type="GO" id="GO:0000287">
    <property type="term" value="F:magnesium ion binding"/>
    <property type="evidence" value="ECO:0007669"/>
    <property type="project" value="UniProtKB-UniRule"/>
</dbReference>
<dbReference type="GO" id="GO:0004141">
    <property type="term" value="F:dethiobiotin synthase activity"/>
    <property type="evidence" value="ECO:0007669"/>
    <property type="project" value="UniProtKB-UniRule"/>
</dbReference>
<comment type="cofactor">
    <cofactor evidence="8">
        <name>Mg(2+)</name>
        <dbReference type="ChEBI" id="CHEBI:18420"/>
    </cofactor>
</comment>
<dbReference type="OrthoDB" id="50320at2157"/>
<feature type="binding site" evidence="8">
    <location>
        <position position="54"/>
    </location>
    <ligand>
        <name>Mg(2+)</name>
        <dbReference type="ChEBI" id="CHEBI:18420"/>
    </ligand>
</feature>
<comment type="function">
    <text evidence="8">Catalyzes a mechanistically unusual reaction, the ATP-dependent insertion of CO2 between the N7 and N8 nitrogen atoms of 7,8-diaminopelargonic acid (DAPA, also called 7,8-diammoniononanoate) to form a ureido ring.</text>
</comment>
<dbReference type="InterPro" id="IPR004472">
    <property type="entry name" value="DTB_synth_BioD"/>
</dbReference>
<evidence type="ECO:0000256" key="3">
    <source>
        <dbReference type="ARBA" id="ARBA00022723"/>
    </source>
</evidence>
<feature type="active site" evidence="8">
    <location>
        <position position="37"/>
    </location>
</feature>
<accession>A0A060HD71</accession>
<dbReference type="GeneID" id="74945749"/>
<dbReference type="HOGENOM" id="CLU_072551_3_1_2"/>
<comment type="pathway">
    <text evidence="8">Cofactor biosynthesis; biotin biosynthesis; biotin from 7,8-diaminononanoate: step 1/2.</text>
</comment>
<comment type="subcellular location">
    <subcellularLocation>
        <location evidence="8">Cytoplasm</location>
    </subcellularLocation>
</comment>
<evidence type="ECO:0000256" key="6">
    <source>
        <dbReference type="ARBA" id="ARBA00022840"/>
    </source>
</evidence>
<dbReference type="InterPro" id="IPR027417">
    <property type="entry name" value="P-loop_NTPase"/>
</dbReference>
<feature type="binding site" evidence="8">
    <location>
        <position position="116"/>
    </location>
    <ligand>
        <name>Mg(2+)</name>
        <dbReference type="ChEBI" id="CHEBI:18420"/>
    </ligand>
</feature>
<evidence type="ECO:0000256" key="4">
    <source>
        <dbReference type="ARBA" id="ARBA00022741"/>
    </source>
</evidence>
<dbReference type="Gene3D" id="3.40.50.300">
    <property type="entry name" value="P-loop containing nucleotide triphosphate hydrolases"/>
    <property type="match status" value="1"/>
</dbReference>
<dbReference type="SUPFAM" id="SSF52540">
    <property type="entry name" value="P-loop containing nucleoside triphosphate hydrolases"/>
    <property type="match status" value="1"/>
</dbReference>
<evidence type="ECO:0000313" key="9">
    <source>
        <dbReference type="EMBL" id="AIC14684.1"/>
    </source>
</evidence>
<feature type="binding site" evidence="8">
    <location>
        <position position="54"/>
    </location>
    <ligand>
        <name>ATP</name>
        <dbReference type="ChEBI" id="CHEBI:30616"/>
    </ligand>
</feature>
<feature type="binding site" evidence="8">
    <location>
        <position position="16"/>
    </location>
    <ligand>
        <name>Mg(2+)</name>
        <dbReference type="ChEBI" id="CHEBI:18420"/>
    </ligand>
</feature>
<evidence type="ECO:0000256" key="2">
    <source>
        <dbReference type="ARBA" id="ARBA00022598"/>
    </source>
</evidence>
<comment type="subunit">
    <text evidence="8">Homodimer.</text>
</comment>
<evidence type="ECO:0000313" key="10">
    <source>
        <dbReference type="Proteomes" id="UP000027093"/>
    </source>
</evidence>
<keyword evidence="2 8" id="KW-0436">Ligase</keyword>
<keyword evidence="3 8" id="KW-0479">Metal-binding</keyword>
<dbReference type="EMBL" id="CP007536">
    <property type="protein sequence ID" value="AIC14684.1"/>
    <property type="molecule type" value="Genomic_DNA"/>
</dbReference>
<keyword evidence="10" id="KW-1185">Reference proteome</keyword>
<comment type="similarity">
    <text evidence="8">Belongs to the dethiobiotin synthetase family.</text>
</comment>
<reference evidence="9 10" key="1">
    <citation type="journal article" date="2014" name="Int. J. Syst. Evol. Microbiol.">
        <title>Nitrososphaera viennensis gen. nov., sp. nov., an aerobic and mesophilic, ammonia-oxidizing archaeon from soil and a member of the archaeal phylum Thaumarchaeota.</title>
        <authorList>
            <person name="Stieglmeier M."/>
            <person name="Klingl A."/>
            <person name="Alves R.J."/>
            <person name="Rittmann S.K."/>
            <person name="Melcher M."/>
            <person name="Leisch N."/>
            <person name="Schleper C."/>
        </authorList>
    </citation>
    <scope>NUCLEOTIDE SEQUENCE [LARGE SCALE GENOMIC DNA]</scope>
    <source>
        <strain evidence="9">EN76</strain>
    </source>
</reference>
<gene>
    <name evidence="8 9" type="primary">bioD</name>
    <name evidence="9" type="ORF">NVIE_004890</name>
</gene>
<dbReference type="GO" id="GO:0042803">
    <property type="term" value="F:protein homodimerization activity"/>
    <property type="evidence" value="ECO:0007669"/>
    <property type="project" value="UniProtKB-ARBA"/>
</dbReference>
<keyword evidence="1 8" id="KW-0963">Cytoplasm</keyword>
<dbReference type="EC" id="6.3.3.3" evidence="8"/>
<keyword evidence="5 8" id="KW-0093">Biotin biosynthesis</keyword>
<dbReference type="GO" id="GO:0005829">
    <property type="term" value="C:cytosol"/>
    <property type="evidence" value="ECO:0007669"/>
    <property type="project" value="TreeGrafter"/>
</dbReference>
<dbReference type="PANTHER" id="PTHR43210">
    <property type="entry name" value="DETHIOBIOTIN SYNTHETASE"/>
    <property type="match status" value="1"/>
</dbReference>
<keyword evidence="4 8" id="KW-0547">Nucleotide-binding</keyword>
<feature type="binding site" evidence="8">
    <location>
        <begin position="116"/>
        <end position="119"/>
    </location>
    <ligand>
        <name>ATP</name>
        <dbReference type="ChEBI" id="CHEBI:30616"/>
    </ligand>
</feature>
<comment type="catalytic activity">
    <reaction evidence="8">
        <text>(7R,8S)-7,8-diammoniononanoate + CO2 + ATP = (4R,5S)-dethiobiotin + ADP + phosphate + 3 H(+)</text>
        <dbReference type="Rhea" id="RHEA:15805"/>
        <dbReference type="ChEBI" id="CHEBI:15378"/>
        <dbReference type="ChEBI" id="CHEBI:16526"/>
        <dbReference type="ChEBI" id="CHEBI:30616"/>
        <dbReference type="ChEBI" id="CHEBI:43474"/>
        <dbReference type="ChEBI" id="CHEBI:149469"/>
        <dbReference type="ChEBI" id="CHEBI:149473"/>
        <dbReference type="ChEBI" id="CHEBI:456216"/>
        <dbReference type="EC" id="6.3.3.3"/>
    </reaction>
</comment>
<protein>
    <recommendedName>
        <fullName evidence="8">ATP-dependent dethiobiotin synthetase BioD</fullName>
        <ecNumber evidence="8">6.3.3.3</ecNumber>
    </recommendedName>
    <alternativeName>
        <fullName evidence="8">DTB synthetase</fullName>
        <shortName evidence="8">DTBS</shortName>
    </alternativeName>
    <alternativeName>
        <fullName evidence="8">Dethiobiotin synthase</fullName>
    </alternativeName>
</protein>
<dbReference type="NCBIfam" id="TIGR00347">
    <property type="entry name" value="bioD"/>
    <property type="match status" value="1"/>
</dbReference>
<dbReference type="PIRSF" id="PIRSF006755">
    <property type="entry name" value="DTB_synth"/>
    <property type="match status" value="1"/>
</dbReference>
<dbReference type="Pfam" id="PF13500">
    <property type="entry name" value="AAA_26"/>
    <property type="match status" value="1"/>
</dbReference>
<sequence length="232" mass="25181">MRGVFVTGTDTGVGKTAVAAGIAWLLRKNGIDVAAMKPFATGSKPFSKKFKSEDTAILAEATNAIETDEELNPVFFRVPASPLMAAQILNKSPPDVHGALFQLKKLGIKHQFVVVEGIGGLMVPLTEREFVADFVRLVDLPVVIVTHPRLGTLNHTLLTVRVCREFGLDILGIVVNMMPKKPSAVEKNVPRVLQRLAGVPVLAVLPEMKNKPDYKEIGRLLEKTSVAEKVLA</sequence>